<comment type="caution">
    <text evidence="3">The sequence shown here is derived from an EMBL/GenBank/DDBJ whole genome shotgun (WGS) entry which is preliminary data.</text>
</comment>
<feature type="chain" id="PRO_5041266777" description="Lipoprotein" evidence="2">
    <location>
        <begin position="25"/>
        <end position="227"/>
    </location>
</feature>
<reference evidence="3" key="1">
    <citation type="submission" date="2022-01" db="EMBL/GenBank/DDBJ databases">
        <title>Genome-Based Taxonomic Classification of the Phylum Actinobacteria.</title>
        <authorList>
            <person name="Gao Y."/>
        </authorList>
    </citation>
    <scope>NUCLEOTIDE SEQUENCE</scope>
    <source>
        <strain evidence="3">KLBMP 8922</strain>
    </source>
</reference>
<dbReference type="Proteomes" id="UP001165378">
    <property type="component" value="Unassembled WGS sequence"/>
</dbReference>
<gene>
    <name evidence="3" type="ORF">LZ495_39490</name>
</gene>
<accession>A0AA41QAB1</accession>
<sequence length="227" mass="23235">MNAPAPSARLLAALACTVLLGAVAACSGDDSPAAAPAASTPEAALPTAPASPAPATSPAVAPTAARTPSASAGTPSPASTWSEMAPNHGDWRDRPRAGTAPDNESVKQHFEEYIGDMENTYGSGRGAKCWPERPTMWTDKCALGAAKATEAVNATLGLIKHEPANTYPTLRANAALVLKAASAYRANNCASDPKDPKTRATCQQNAHTIALAYGYLRDGVNAGLEGR</sequence>
<evidence type="ECO:0000256" key="1">
    <source>
        <dbReference type="SAM" id="MobiDB-lite"/>
    </source>
</evidence>
<evidence type="ECO:0000313" key="3">
    <source>
        <dbReference type="EMBL" id="MCF2533274.1"/>
    </source>
</evidence>
<keyword evidence="4" id="KW-1185">Reference proteome</keyword>
<dbReference type="AlphaFoldDB" id="A0AA41QAB1"/>
<organism evidence="3 4">
    <name type="scientific">Yinghuangia soli</name>
    <dbReference type="NCBI Taxonomy" id="2908204"/>
    <lineage>
        <taxon>Bacteria</taxon>
        <taxon>Bacillati</taxon>
        <taxon>Actinomycetota</taxon>
        <taxon>Actinomycetes</taxon>
        <taxon>Kitasatosporales</taxon>
        <taxon>Streptomycetaceae</taxon>
        <taxon>Yinghuangia</taxon>
    </lineage>
</organism>
<evidence type="ECO:0008006" key="5">
    <source>
        <dbReference type="Google" id="ProtNLM"/>
    </source>
</evidence>
<evidence type="ECO:0000256" key="2">
    <source>
        <dbReference type="SAM" id="SignalP"/>
    </source>
</evidence>
<dbReference type="EMBL" id="JAKFHA010000046">
    <property type="protein sequence ID" value="MCF2533274.1"/>
    <property type="molecule type" value="Genomic_DNA"/>
</dbReference>
<feature type="region of interest" description="Disordered" evidence="1">
    <location>
        <begin position="27"/>
        <end position="106"/>
    </location>
</feature>
<dbReference type="RefSeq" id="WP_235058045.1">
    <property type="nucleotide sequence ID" value="NZ_JAKFHA010000046.1"/>
</dbReference>
<name>A0AA41QAB1_9ACTN</name>
<protein>
    <recommendedName>
        <fullName evidence="5">Lipoprotein</fullName>
    </recommendedName>
</protein>
<keyword evidence="2" id="KW-0732">Signal</keyword>
<evidence type="ECO:0000313" key="4">
    <source>
        <dbReference type="Proteomes" id="UP001165378"/>
    </source>
</evidence>
<proteinExistence type="predicted"/>
<feature type="compositionally biased region" description="Low complexity" evidence="1">
    <location>
        <begin position="31"/>
        <end position="80"/>
    </location>
</feature>
<feature type="signal peptide" evidence="2">
    <location>
        <begin position="1"/>
        <end position="24"/>
    </location>
</feature>